<dbReference type="PANTHER" id="PTHR28605">
    <property type="entry name" value="CTF8, CHROMOSOME TRANSMISSION FIDELITY FACTOR 8 HOMOLOG (S. CEREVISIAE)"/>
    <property type="match status" value="1"/>
</dbReference>
<evidence type="ECO:0000256" key="4">
    <source>
        <dbReference type="ARBA" id="ARBA00023242"/>
    </source>
</evidence>
<keyword evidence="5" id="KW-0131">Cell cycle</keyword>
<comment type="caution">
    <text evidence="8">The sequence shown here is derived from an EMBL/GenBank/DDBJ whole genome shotgun (WGS) entry which is preliminary data.</text>
</comment>
<evidence type="ECO:0000256" key="5">
    <source>
        <dbReference type="ARBA" id="ARBA00023306"/>
    </source>
</evidence>
<comment type="similarity">
    <text evidence="6">Belongs to the CTF8 family.</text>
</comment>
<keyword evidence="4" id="KW-0539">Nucleus</keyword>
<dbReference type="OrthoDB" id="121932at2759"/>
<keyword evidence="2" id="KW-0235">DNA replication</keyword>
<dbReference type="AlphaFoldDB" id="A0A2S5BHH2"/>
<dbReference type="PANTHER" id="PTHR28605:SF1">
    <property type="entry name" value="CHROMOSOME TRANSMISSION FIDELITY FACTOR 8"/>
    <property type="match status" value="1"/>
</dbReference>
<gene>
    <name evidence="8" type="ORF">BMF94_0424</name>
</gene>
<dbReference type="GO" id="GO:0031390">
    <property type="term" value="C:Ctf18 RFC-like complex"/>
    <property type="evidence" value="ECO:0007669"/>
    <property type="project" value="InterPro"/>
</dbReference>
<protein>
    <submittedName>
        <fullName evidence="8">Uncharacterized protein</fullName>
    </submittedName>
</protein>
<sequence length="260" mass="27092">MGIPLKPTSLLAHQLASQGHADLPPLAFIDDEPFLLELQGSLDPPKGEDPALDLGMDGVRVGKLDLENPKKPVLRIAHHRLEGKVEKLATPYALLRTQPKPWTDADSRPTKRARTRSPSPPTSHPLSESHNSKAAASSTTSSSSSTATQRTEIEIVALIRHKIVFSRRPEPLIDVSSEADPTFADRKRAALESNKGVKGPRGMAAAAAAAAAAGPGATVSKEASTAAPAKPKAATGKAAAFFAPRKPAALAQGAAGTNGK</sequence>
<dbReference type="GO" id="GO:0006260">
    <property type="term" value="P:DNA replication"/>
    <property type="evidence" value="ECO:0007669"/>
    <property type="project" value="UniProtKB-KW"/>
</dbReference>
<dbReference type="EMBL" id="PJQD01000005">
    <property type="protein sequence ID" value="POY76229.1"/>
    <property type="molecule type" value="Genomic_DNA"/>
</dbReference>
<dbReference type="GO" id="GO:0003677">
    <property type="term" value="F:DNA binding"/>
    <property type="evidence" value="ECO:0007669"/>
    <property type="project" value="UniProtKB-KW"/>
</dbReference>
<reference evidence="8 9" key="1">
    <citation type="journal article" date="2018" name="Front. Microbiol.">
        <title>Prospects for Fungal Bioremediation of Acidic Radioactive Waste Sites: Characterization and Genome Sequence of Rhodotorula taiwanensis MD1149.</title>
        <authorList>
            <person name="Tkavc R."/>
            <person name="Matrosova V.Y."/>
            <person name="Grichenko O.E."/>
            <person name="Gostincar C."/>
            <person name="Volpe R.P."/>
            <person name="Klimenkova P."/>
            <person name="Gaidamakova E.K."/>
            <person name="Zhou C.E."/>
            <person name="Stewart B.J."/>
            <person name="Lyman M.G."/>
            <person name="Malfatti S.A."/>
            <person name="Rubinfeld B."/>
            <person name="Courtot M."/>
            <person name="Singh J."/>
            <person name="Dalgard C.L."/>
            <person name="Hamilton T."/>
            <person name="Frey K.G."/>
            <person name="Gunde-Cimerman N."/>
            <person name="Dugan L."/>
            <person name="Daly M.J."/>
        </authorList>
    </citation>
    <scope>NUCLEOTIDE SEQUENCE [LARGE SCALE GENOMIC DNA]</scope>
    <source>
        <strain evidence="8 9">MD1149</strain>
    </source>
</reference>
<evidence type="ECO:0000313" key="9">
    <source>
        <dbReference type="Proteomes" id="UP000237144"/>
    </source>
</evidence>
<evidence type="ECO:0000256" key="1">
    <source>
        <dbReference type="ARBA" id="ARBA00004123"/>
    </source>
</evidence>
<dbReference type="GO" id="GO:0007064">
    <property type="term" value="P:mitotic sister chromatid cohesion"/>
    <property type="evidence" value="ECO:0007669"/>
    <property type="project" value="InterPro"/>
</dbReference>
<name>A0A2S5BHH2_9BASI</name>
<evidence type="ECO:0000256" key="7">
    <source>
        <dbReference type="SAM" id="MobiDB-lite"/>
    </source>
</evidence>
<keyword evidence="3" id="KW-0238">DNA-binding</keyword>
<dbReference type="STRING" id="741276.A0A2S5BHH2"/>
<accession>A0A2S5BHH2</accession>
<keyword evidence="9" id="KW-1185">Reference proteome</keyword>
<dbReference type="Proteomes" id="UP000237144">
    <property type="component" value="Unassembled WGS sequence"/>
</dbReference>
<organism evidence="8 9">
    <name type="scientific">Rhodotorula taiwanensis</name>
    <dbReference type="NCBI Taxonomy" id="741276"/>
    <lineage>
        <taxon>Eukaryota</taxon>
        <taxon>Fungi</taxon>
        <taxon>Dikarya</taxon>
        <taxon>Basidiomycota</taxon>
        <taxon>Pucciniomycotina</taxon>
        <taxon>Microbotryomycetes</taxon>
        <taxon>Sporidiobolales</taxon>
        <taxon>Sporidiobolaceae</taxon>
        <taxon>Rhodotorula</taxon>
    </lineage>
</organism>
<evidence type="ECO:0000256" key="3">
    <source>
        <dbReference type="ARBA" id="ARBA00023125"/>
    </source>
</evidence>
<dbReference type="Pfam" id="PF09696">
    <property type="entry name" value="Ctf8"/>
    <property type="match status" value="1"/>
</dbReference>
<dbReference type="InterPro" id="IPR018607">
    <property type="entry name" value="Ctf8"/>
</dbReference>
<feature type="compositionally biased region" description="Low complexity" evidence="7">
    <location>
        <begin position="134"/>
        <end position="148"/>
    </location>
</feature>
<evidence type="ECO:0000256" key="2">
    <source>
        <dbReference type="ARBA" id="ARBA00022705"/>
    </source>
</evidence>
<proteinExistence type="inferred from homology"/>
<evidence type="ECO:0000313" key="8">
    <source>
        <dbReference type="EMBL" id="POY76229.1"/>
    </source>
</evidence>
<feature type="region of interest" description="Disordered" evidence="7">
    <location>
        <begin position="96"/>
        <end position="149"/>
    </location>
</feature>
<evidence type="ECO:0000256" key="6">
    <source>
        <dbReference type="ARBA" id="ARBA00038447"/>
    </source>
</evidence>
<comment type="subcellular location">
    <subcellularLocation>
        <location evidence="1">Nucleus</location>
    </subcellularLocation>
</comment>